<keyword evidence="1" id="KW-0812">Transmembrane</keyword>
<protein>
    <recommendedName>
        <fullName evidence="4">Integral membrane protein</fullName>
    </recommendedName>
</protein>
<evidence type="ECO:0000313" key="3">
    <source>
        <dbReference type="Proteomes" id="UP001303902"/>
    </source>
</evidence>
<feature type="transmembrane region" description="Helical" evidence="1">
    <location>
        <begin position="7"/>
        <end position="25"/>
    </location>
</feature>
<keyword evidence="1" id="KW-0472">Membrane</keyword>
<feature type="transmembrane region" description="Helical" evidence="1">
    <location>
        <begin position="110"/>
        <end position="134"/>
    </location>
</feature>
<dbReference type="RefSeq" id="WP_317964776.1">
    <property type="nucleotide sequence ID" value="NZ_CP129118.1"/>
</dbReference>
<evidence type="ECO:0000313" key="2">
    <source>
        <dbReference type="EMBL" id="WOV86020.1"/>
    </source>
</evidence>
<keyword evidence="1" id="KW-1133">Transmembrane helix</keyword>
<proteinExistence type="predicted"/>
<gene>
    <name evidence="2" type="ORF">QWT69_08605</name>
</gene>
<feature type="transmembrane region" description="Helical" evidence="1">
    <location>
        <begin position="52"/>
        <end position="71"/>
    </location>
</feature>
<organism evidence="2 3">
    <name type="scientific">Sporosarcina oncorhynchi</name>
    <dbReference type="NCBI Taxonomy" id="3056444"/>
    <lineage>
        <taxon>Bacteria</taxon>
        <taxon>Bacillati</taxon>
        <taxon>Bacillota</taxon>
        <taxon>Bacilli</taxon>
        <taxon>Bacillales</taxon>
        <taxon>Caryophanaceae</taxon>
        <taxon>Sporosarcina</taxon>
    </lineage>
</organism>
<name>A0ABZ0L065_9BACL</name>
<feature type="transmembrane region" description="Helical" evidence="1">
    <location>
        <begin position="78"/>
        <end position="98"/>
    </location>
</feature>
<sequence>MVRSLSFIHLFVILSIGYIGGALLFREIPLEASEKWILFFDPRIVSSGEGSLLKPILTTILFFLTAFGLSFNNKTRHAILLIGAVKCVIFGLSSSYLLASGMALLVYTVWWFPFQLLGCLLFLVYCTVLSPPYFNRISRRQRNLRAVPVLLAAYAIILLVEMTLFHLLVN</sequence>
<evidence type="ECO:0008006" key="4">
    <source>
        <dbReference type="Google" id="ProtNLM"/>
    </source>
</evidence>
<accession>A0ABZ0L065</accession>
<dbReference type="EMBL" id="CP129118">
    <property type="protein sequence ID" value="WOV86020.1"/>
    <property type="molecule type" value="Genomic_DNA"/>
</dbReference>
<feature type="transmembrane region" description="Helical" evidence="1">
    <location>
        <begin position="146"/>
        <end position="169"/>
    </location>
</feature>
<dbReference type="Proteomes" id="UP001303902">
    <property type="component" value="Chromosome"/>
</dbReference>
<keyword evidence="3" id="KW-1185">Reference proteome</keyword>
<reference evidence="2 3" key="1">
    <citation type="submission" date="2023-06" db="EMBL/GenBank/DDBJ databases">
        <title>Sporosarcina sp. nov., isolated from Korean tranditional fermented seafood 'Jeotgal'.</title>
        <authorList>
            <person name="Yang A.I."/>
            <person name="Shin N.-R."/>
        </authorList>
    </citation>
    <scope>NUCLEOTIDE SEQUENCE [LARGE SCALE GENOMIC DNA]</scope>
    <source>
        <strain evidence="2 3">T2O-4</strain>
    </source>
</reference>
<evidence type="ECO:0000256" key="1">
    <source>
        <dbReference type="SAM" id="Phobius"/>
    </source>
</evidence>